<dbReference type="RefSeq" id="WP_218252396.1">
    <property type="nucleotide sequence ID" value="NZ_JABXWD010000148.1"/>
</dbReference>
<gene>
    <name evidence="2" type="ORF">HWQ67_09225</name>
</gene>
<keyword evidence="1" id="KW-0472">Membrane</keyword>
<evidence type="ECO:0000313" key="2">
    <source>
        <dbReference type="EMBL" id="MBV6341766.1"/>
    </source>
</evidence>
<organism evidence="2 3">
    <name type="scientific">Candidatus Magnetobacterium casense</name>
    <dbReference type="NCBI Taxonomy" id="1455061"/>
    <lineage>
        <taxon>Bacteria</taxon>
        <taxon>Pseudomonadati</taxon>
        <taxon>Nitrospirota</taxon>
        <taxon>Thermodesulfovibrionia</taxon>
        <taxon>Thermodesulfovibrionales</taxon>
        <taxon>Candidatus Magnetobacteriaceae</taxon>
        <taxon>Candidatus Magnetobacterium</taxon>
    </lineage>
</organism>
<evidence type="ECO:0000256" key="1">
    <source>
        <dbReference type="SAM" id="Phobius"/>
    </source>
</evidence>
<accession>A0ABS6RYS9</accession>
<dbReference type="Proteomes" id="UP001196980">
    <property type="component" value="Unassembled WGS sequence"/>
</dbReference>
<feature type="transmembrane region" description="Helical" evidence="1">
    <location>
        <begin position="236"/>
        <end position="258"/>
    </location>
</feature>
<dbReference type="EMBL" id="JABXWD010000148">
    <property type="protein sequence ID" value="MBV6341766.1"/>
    <property type="molecule type" value="Genomic_DNA"/>
</dbReference>
<name>A0ABS6RYS9_9BACT</name>
<sequence length="261" mass="29076">MAEVKKRLSSLLKRKDDRQLDGLFSGKRLIIKNKVDYNTAVKYSNYFNQSGALCTIEAIDEPQESLVIEPVLKEKSADPPKHPLRRNDDTKTCTSCGETIQASDLICKLCNTPQKMSRECPNCKKLVPNHRDICVCGYNLSTGQSSGLKTCPACAEDVKQMAKKCHHCGYYFDKGFMNEEGVRQEKLKETKYALIYAIVGFFCYGMFLGPAAIFYANKALTTIKSSPQYADEKTKSTVAFWLGIVDTVGHAIILLATIGGR</sequence>
<protein>
    <recommendedName>
        <fullName evidence="4">DZANK-type domain-containing protein</fullName>
    </recommendedName>
</protein>
<feature type="transmembrane region" description="Helical" evidence="1">
    <location>
        <begin position="193"/>
        <end position="216"/>
    </location>
</feature>
<evidence type="ECO:0000313" key="3">
    <source>
        <dbReference type="Proteomes" id="UP001196980"/>
    </source>
</evidence>
<comment type="caution">
    <text evidence="2">The sequence shown here is derived from an EMBL/GenBank/DDBJ whole genome shotgun (WGS) entry which is preliminary data.</text>
</comment>
<evidence type="ECO:0008006" key="4">
    <source>
        <dbReference type="Google" id="ProtNLM"/>
    </source>
</evidence>
<keyword evidence="1" id="KW-1133">Transmembrane helix</keyword>
<keyword evidence="3" id="KW-1185">Reference proteome</keyword>
<keyword evidence="1" id="KW-0812">Transmembrane</keyword>
<proteinExistence type="predicted"/>
<reference evidence="2 3" key="1">
    <citation type="journal article" date="2020" name="J Geophys Res Biogeosci">
        <title>Magnetotaxis as an Adaptation to Enable Bacterial Shuttling of Microbial Sulfur and Sulfur Cycling Across Aquatic Oxic#Anoxic Interfaces.</title>
        <authorList>
            <person name="Li J."/>
            <person name="Liu P."/>
            <person name="Wang J."/>
            <person name="Roberts A.P."/>
            <person name="Pan Y."/>
        </authorList>
    </citation>
    <scope>NUCLEOTIDE SEQUENCE [LARGE SCALE GENOMIC DNA]</scope>
    <source>
        <strain evidence="2 3">MYR-1_YQ</strain>
    </source>
</reference>